<reference evidence="2 3" key="1">
    <citation type="journal article" date="2024" name="G3 (Bethesda)">
        <title>Genome assembly of Hibiscus sabdariffa L. provides insights into metabolisms of medicinal natural products.</title>
        <authorList>
            <person name="Kim T."/>
        </authorList>
    </citation>
    <scope>NUCLEOTIDE SEQUENCE [LARGE SCALE GENOMIC DNA]</scope>
    <source>
        <strain evidence="2">TK-2024</strain>
        <tissue evidence="2">Old leaves</tissue>
    </source>
</reference>
<evidence type="ECO:0000256" key="1">
    <source>
        <dbReference type="SAM" id="MobiDB-lite"/>
    </source>
</evidence>
<proteinExistence type="predicted"/>
<dbReference type="Proteomes" id="UP001472677">
    <property type="component" value="Unassembled WGS sequence"/>
</dbReference>
<name>A0ABR2DYI7_9ROSI</name>
<evidence type="ECO:0000313" key="3">
    <source>
        <dbReference type="Proteomes" id="UP001472677"/>
    </source>
</evidence>
<feature type="compositionally biased region" description="Polar residues" evidence="1">
    <location>
        <begin position="53"/>
        <end position="63"/>
    </location>
</feature>
<sequence length="70" mass="7366">MGLNHKVEDGALKEAKQGSATVFPGKKRLVKKMMLDQVVQCLQRCSDGPKPSMQGSNAGSVSTGPPPKGK</sequence>
<dbReference type="EMBL" id="JBBPBM010000021">
    <property type="protein sequence ID" value="KAK8549044.1"/>
    <property type="molecule type" value="Genomic_DNA"/>
</dbReference>
<comment type="caution">
    <text evidence="2">The sequence shown here is derived from an EMBL/GenBank/DDBJ whole genome shotgun (WGS) entry which is preliminary data.</text>
</comment>
<organism evidence="2 3">
    <name type="scientific">Hibiscus sabdariffa</name>
    <name type="common">roselle</name>
    <dbReference type="NCBI Taxonomy" id="183260"/>
    <lineage>
        <taxon>Eukaryota</taxon>
        <taxon>Viridiplantae</taxon>
        <taxon>Streptophyta</taxon>
        <taxon>Embryophyta</taxon>
        <taxon>Tracheophyta</taxon>
        <taxon>Spermatophyta</taxon>
        <taxon>Magnoliopsida</taxon>
        <taxon>eudicotyledons</taxon>
        <taxon>Gunneridae</taxon>
        <taxon>Pentapetalae</taxon>
        <taxon>rosids</taxon>
        <taxon>malvids</taxon>
        <taxon>Malvales</taxon>
        <taxon>Malvaceae</taxon>
        <taxon>Malvoideae</taxon>
        <taxon>Hibiscus</taxon>
    </lineage>
</organism>
<accession>A0ABR2DYI7</accession>
<gene>
    <name evidence="2" type="ORF">V6N12_061944</name>
</gene>
<keyword evidence="3" id="KW-1185">Reference proteome</keyword>
<evidence type="ECO:0000313" key="2">
    <source>
        <dbReference type="EMBL" id="KAK8549044.1"/>
    </source>
</evidence>
<feature type="region of interest" description="Disordered" evidence="1">
    <location>
        <begin position="45"/>
        <end position="70"/>
    </location>
</feature>
<protein>
    <submittedName>
        <fullName evidence="2">Uncharacterized protein</fullName>
    </submittedName>
</protein>